<reference evidence="1 2" key="1">
    <citation type="submission" date="2018-05" db="EMBL/GenBank/DDBJ databases">
        <title>Vancomycin-resistant Enterococcus faecium strain from Chelyabinsk, Russia.</title>
        <authorList>
            <person name="Gostev V."/>
            <person name="Goncharov A."/>
            <person name="Kolodzhieva V."/>
            <person name="Suvorov A."/>
            <person name="Sidorenko S."/>
            <person name="Zueva L."/>
        </authorList>
    </citation>
    <scope>NUCLEOTIDE SEQUENCE [LARGE SCALE GENOMIC DNA]</scope>
    <source>
        <strain evidence="1 2">20</strain>
    </source>
</reference>
<evidence type="ECO:0000313" key="2">
    <source>
        <dbReference type="Proteomes" id="UP000249070"/>
    </source>
</evidence>
<accession>A0AB73TL86</accession>
<comment type="caution">
    <text evidence="1">The sequence shown here is derived from an EMBL/GenBank/DDBJ whole genome shotgun (WGS) entry which is preliminary data.</text>
</comment>
<gene>
    <name evidence="1" type="ORF">DKP91_16550</name>
</gene>
<organism evidence="1 2">
    <name type="scientific">Enterococcus faecium</name>
    <name type="common">Streptococcus faecium</name>
    <dbReference type="NCBI Taxonomy" id="1352"/>
    <lineage>
        <taxon>Bacteria</taxon>
        <taxon>Bacillati</taxon>
        <taxon>Bacillota</taxon>
        <taxon>Bacilli</taxon>
        <taxon>Lactobacillales</taxon>
        <taxon>Enterococcaceae</taxon>
        <taxon>Enterococcus</taxon>
    </lineage>
</organism>
<proteinExistence type="predicted"/>
<sequence length="73" mass="8427">MKTMTQKANGFERKKDVKKECEGSRFSFAFSFERNGVSHRLLSRYSPRQSLQTLRSISLVSYTLHGGFSEFSL</sequence>
<evidence type="ECO:0000313" key="1">
    <source>
        <dbReference type="EMBL" id="PZM51580.1"/>
    </source>
</evidence>
<dbReference type="EMBL" id="QHGU01000239">
    <property type="protein sequence ID" value="PZM51580.1"/>
    <property type="molecule type" value="Genomic_DNA"/>
</dbReference>
<name>A0AB73TL86_ENTFC</name>
<protein>
    <submittedName>
        <fullName evidence="1">Uncharacterized protein</fullName>
    </submittedName>
</protein>
<dbReference type="Proteomes" id="UP000249070">
    <property type="component" value="Unassembled WGS sequence"/>
</dbReference>
<dbReference type="AlphaFoldDB" id="A0AB73TL86"/>